<dbReference type="EMBL" id="RZHH01000003">
    <property type="protein sequence ID" value="RYJ08568.1"/>
    <property type="molecule type" value="Genomic_DNA"/>
</dbReference>
<organism evidence="2 3">
    <name type="scientific">Halogeometricum borinquense</name>
    <dbReference type="NCBI Taxonomy" id="60847"/>
    <lineage>
        <taxon>Archaea</taxon>
        <taxon>Methanobacteriati</taxon>
        <taxon>Methanobacteriota</taxon>
        <taxon>Stenosarchaea group</taxon>
        <taxon>Halobacteria</taxon>
        <taxon>Halobacteriales</taxon>
        <taxon>Haloferacaceae</taxon>
        <taxon>Halogeometricum</taxon>
    </lineage>
</organism>
<dbReference type="InterPro" id="IPR022441">
    <property type="entry name" value="Para_beta_helix_rpt-2"/>
</dbReference>
<dbReference type="NCBIfam" id="TIGR03804">
    <property type="entry name" value="para_beta_helix"/>
    <property type="match status" value="2"/>
</dbReference>
<evidence type="ECO:0000313" key="3">
    <source>
        <dbReference type="Proteomes" id="UP000294028"/>
    </source>
</evidence>
<dbReference type="Gene3D" id="2.160.20.10">
    <property type="entry name" value="Single-stranded right-handed beta-helix, Pectin lyase-like"/>
    <property type="match status" value="2"/>
</dbReference>
<evidence type="ECO:0000259" key="1">
    <source>
        <dbReference type="SMART" id="SM00722"/>
    </source>
</evidence>
<name>A0A482SY72_9EURY</name>
<dbReference type="InterPro" id="IPR012334">
    <property type="entry name" value="Pectin_lyas_fold"/>
</dbReference>
<dbReference type="InterPro" id="IPR026464">
    <property type="entry name" value="NosD_copper_fam"/>
</dbReference>
<dbReference type="InterPro" id="IPR006633">
    <property type="entry name" value="Carb-bd_sugar_hydrolysis-dom"/>
</dbReference>
<dbReference type="InterPro" id="IPR007742">
    <property type="entry name" value="NosD_dom"/>
</dbReference>
<dbReference type="RefSeq" id="WP_129786491.1">
    <property type="nucleotide sequence ID" value="NZ_RZHH01000003.1"/>
</dbReference>
<dbReference type="AlphaFoldDB" id="A0A482SY72"/>
<reference evidence="2 3" key="1">
    <citation type="submission" date="2018-12" db="EMBL/GenBank/DDBJ databases">
        <title>Genome analysis provides insights into bioremediation potentialities of Halogeometricum borinquense strain N11.</title>
        <authorList>
            <person name="Najjari A."/>
            <person name="Youssef N."/>
            <person name="Fhoula I."/>
            <person name="Ben Dhia O."/>
            <person name="Mahjoubi M."/>
            <person name="Ouzari H.I."/>
            <person name="Cherif A."/>
        </authorList>
    </citation>
    <scope>NUCLEOTIDE SEQUENCE [LARGE SCALE GENOMIC DNA]</scope>
    <source>
        <strain evidence="2 3">N11</strain>
    </source>
</reference>
<accession>A0A482SY72</accession>
<dbReference type="Pfam" id="PF05048">
    <property type="entry name" value="NosD"/>
    <property type="match status" value="1"/>
</dbReference>
<dbReference type="SUPFAM" id="SSF51126">
    <property type="entry name" value="Pectin lyase-like"/>
    <property type="match status" value="1"/>
</dbReference>
<gene>
    <name evidence="2" type="primary">nosD</name>
    <name evidence="2" type="ORF">ELS19_18895</name>
</gene>
<dbReference type="InterPro" id="IPR006626">
    <property type="entry name" value="PbH1"/>
</dbReference>
<feature type="domain" description="Carbohydrate-binding/sugar hydrolysis" evidence="1">
    <location>
        <begin position="76"/>
        <end position="225"/>
    </location>
</feature>
<comment type="caution">
    <text evidence="2">The sequence shown here is derived from an EMBL/GenBank/DDBJ whole genome shotgun (WGS) entry which is preliminary data.</text>
</comment>
<dbReference type="InterPro" id="IPR011050">
    <property type="entry name" value="Pectin_lyase_fold/virulence"/>
</dbReference>
<feature type="domain" description="Carbohydrate-binding/sugar hydrolysis" evidence="1">
    <location>
        <begin position="253"/>
        <end position="394"/>
    </location>
</feature>
<dbReference type="SMART" id="SM00722">
    <property type="entry name" value="CASH"/>
    <property type="match status" value="2"/>
</dbReference>
<evidence type="ECO:0000313" key="2">
    <source>
        <dbReference type="EMBL" id="RYJ08568.1"/>
    </source>
</evidence>
<proteinExistence type="predicted"/>
<dbReference type="Proteomes" id="UP000294028">
    <property type="component" value="Unassembled WGS sequence"/>
</dbReference>
<dbReference type="SMART" id="SM00710">
    <property type="entry name" value="PbH1"/>
    <property type="match status" value="9"/>
</dbReference>
<sequence>MPSVSTERAFALFAVVVLLGTALSALTVPTAAGADDSLAFEPGVPDEYAFDAPTETGTATVGGDSYESVQAAVDAATPGDTVHIRGSFSERVIISTPNITLESAPGRLARIDGDETEDALTIDADGVTVRRIWIHNSGRDTGSNDAGIWVNGTDARILDSRLTDVTFGIWVNGVDDVLLRNNTIVGREAVRPLSYRGNGIQLWKTTDTRVVENRITDVRDGLYYSWASNVTARENTMWELRYGVHYMYSDDCRLQNNTSFDNDVGYALMLSEHIEVVDNVAVNNTGVSGHGILLKRIDDSVVRGNHFVGNDRGIYVLNSVRNVMANNLVMENGIGVHLTAGTEDERVFGNSFVNNDRSVFAVTGELAVWNASERGNYWSSADAADIDNDGISDVRYRPSGLVEHLIYEHPQAAVFADSPAFDAIRLAESSFPVIESPGVVDHHPLTTPPHSDWRRYYERN</sequence>
<protein>
    <submittedName>
        <fullName evidence="2">Nitrous oxide reductase family maturation protein NosD</fullName>
    </submittedName>
</protein>
<dbReference type="NCBIfam" id="TIGR04247">
    <property type="entry name" value="NosD_copper_fam"/>
    <property type="match status" value="1"/>
</dbReference>